<dbReference type="Proteomes" id="UP001589838">
    <property type="component" value="Unassembled WGS sequence"/>
</dbReference>
<gene>
    <name evidence="1" type="ORF">ACFFHM_22465</name>
</gene>
<evidence type="ECO:0000313" key="2">
    <source>
        <dbReference type="Proteomes" id="UP001589838"/>
    </source>
</evidence>
<reference evidence="1 2" key="1">
    <citation type="submission" date="2024-09" db="EMBL/GenBank/DDBJ databases">
        <authorList>
            <person name="Sun Q."/>
            <person name="Mori K."/>
        </authorList>
    </citation>
    <scope>NUCLEOTIDE SEQUENCE [LARGE SCALE GENOMIC DNA]</scope>
    <source>
        <strain evidence="1 2">NCAIM B.02610</strain>
    </source>
</reference>
<dbReference type="RefSeq" id="WP_335960090.1">
    <property type="nucleotide sequence ID" value="NZ_JAXBLX010000008.1"/>
</dbReference>
<accession>A0ABV6KIM4</accession>
<keyword evidence="2" id="KW-1185">Reference proteome</keyword>
<organism evidence="1 2">
    <name type="scientific">Halalkalibacter kiskunsagensis</name>
    <dbReference type="NCBI Taxonomy" id="1548599"/>
    <lineage>
        <taxon>Bacteria</taxon>
        <taxon>Bacillati</taxon>
        <taxon>Bacillota</taxon>
        <taxon>Bacilli</taxon>
        <taxon>Bacillales</taxon>
        <taxon>Bacillaceae</taxon>
        <taxon>Halalkalibacter</taxon>
    </lineage>
</organism>
<evidence type="ECO:0000313" key="1">
    <source>
        <dbReference type="EMBL" id="MFC0473183.1"/>
    </source>
</evidence>
<protein>
    <submittedName>
        <fullName evidence="1">Uncharacterized protein</fullName>
    </submittedName>
</protein>
<name>A0ABV6KIM4_9BACI</name>
<sequence length="42" mass="4568">MIATKRVETAPEAVRQTTVAHYLSFETAAVPLLPKTLPVFGI</sequence>
<proteinExistence type="predicted"/>
<comment type="caution">
    <text evidence="1">The sequence shown here is derived from an EMBL/GenBank/DDBJ whole genome shotgun (WGS) entry which is preliminary data.</text>
</comment>
<dbReference type="EMBL" id="JBHLUX010000092">
    <property type="protein sequence ID" value="MFC0473183.1"/>
    <property type="molecule type" value="Genomic_DNA"/>
</dbReference>